<name>A0A1H3C0M8_EUBBA</name>
<evidence type="ECO:0008006" key="3">
    <source>
        <dbReference type="Google" id="ProtNLM"/>
    </source>
</evidence>
<reference evidence="2" key="1">
    <citation type="submission" date="2016-10" db="EMBL/GenBank/DDBJ databases">
        <authorList>
            <person name="Varghese N."/>
            <person name="Submissions S."/>
        </authorList>
    </citation>
    <scope>NUCLEOTIDE SEQUENCE [LARGE SCALE GENOMIC DNA]</scope>
    <source>
        <strain evidence="2">VPI 5359</strain>
    </source>
</reference>
<organism evidence="1 2">
    <name type="scientific">Eubacterium barkeri</name>
    <name type="common">Clostridium barkeri</name>
    <dbReference type="NCBI Taxonomy" id="1528"/>
    <lineage>
        <taxon>Bacteria</taxon>
        <taxon>Bacillati</taxon>
        <taxon>Bacillota</taxon>
        <taxon>Clostridia</taxon>
        <taxon>Eubacteriales</taxon>
        <taxon>Eubacteriaceae</taxon>
        <taxon>Eubacterium</taxon>
    </lineage>
</organism>
<proteinExistence type="predicted"/>
<dbReference type="AlphaFoldDB" id="A0A1H3C0M8"/>
<keyword evidence="2" id="KW-1185">Reference proteome</keyword>
<dbReference type="Proteomes" id="UP000199652">
    <property type="component" value="Unassembled WGS sequence"/>
</dbReference>
<gene>
    <name evidence="1" type="ORF">SAMN04488579_102292</name>
</gene>
<protein>
    <recommendedName>
        <fullName evidence="3">V/A-type H+-transporting ATPase subunit G/H</fullName>
    </recommendedName>
</protein>
<accession>A0A1H3C0M8</accession>
<evidence type="ECO:0000313" key="2">
    <source>
        <dbReference type="Proteomes" id="UP000199652"/>
    </source>
</evidence>
<evidence type="ECO:0000313" key="1">
    <source>
        <dbReference type="EMBL" id="SDX47763.1"/>
    </source>
</evidence>
<dbReference type="OrthoDB" id="9836507at2"/>
<dbReference type="RefSeq" id="WP_090243148.1">
    <property type="nucleotide sequence ID" value="NZ_FNOU01000002.1"/>
</dbReference>
<sequence>MSILDTIAEAEARATQIRNDARVESREMLRTMEQNALSKQKHALDACRSDQEKLAEEARVKARLSMDDSLRKQDDQDQKFAENARKRLADTVSFVLERIVDQ</sequence>
<dbReference type="EMBL" id="FNOU01000002">
    <property type="protein sequence ID" value="SDX47763.1"/>
    <property type="molecule type" value="Genomic_DNA"/>
</dbReference>
<dbReference type="STRING" id="1528.SAMN04488579_102292"/>